<organism evidence="4 5">
    <name type="scientific">Massariosphaeria phaeospora</name>
    <dbReference type="NCBI Taxonomy" id="100035"/>
    <lineage>
        <taxon>Eukaryota</taxon>
        <taxon>Fungi</taxon>
        <taxon>Dikarya</taxon>
        <taxon>Ascomycota</taxon>
        <taxon>Pezizomycotina</taxon>
        <taxon>Dothideomycetes</taxon>
        <taxon>Pleosporomycetidae</taxon>
        <taxon>Pleosporales</taxon>
        <taxon>Pleosporales incertae sedis</taxon>
        <taxon>Massariosphaeria</taxon>
    </lineage>
</organism>
<dbReference type="PROSITE" id="PS00036">
    <property type="entry name" value="BZIP_BASIC"/>
    <property type="match status" value="1"/>
</dbReference>
<dbReference type="OrthoDB" id="5387895at2759"/>
<dbReference type="InterPro" id="IPR007527">
    <property type="entry name" value="Znf_SWIM"/>
</dbReference>
<dbReference type="GO" id="GO:0008270">
    <property type="term" value="F:zinc ion binding"/>
    <property type="evidence" value="ECO:0007669"/>
    <property type="project" value="UniProtKB-KW"/>
</dbReference>
<sequence>MSQHHQTSVQQSNSPGGSSTSGREPSGSKADEWSEVKDPSERRKIQNKLAQRRFRDKKREQTEDAEREVENQRRAGSSYASPEPGDIDQREELSEDADQPTSMSAEALSKLSLGDTMVTTRAGAARARTAPTANSPSSSQAPSPTPSFIDSASGLKYDLSVFDDDLRRRAKRGLMDDNAIKMKYCRMTTDDKVKYAFYIDDDITVAMGGSYDVPKCSCGANEGGRACKHIFWMLDQLTSGAPDNIKSQTLRISGDGSNVQELEPAEMIDRMSLDTVADGLDWVLHEGPVPDEEDVEDAIADMLSVFEPSDALPAEFKSPESPYLTERARKYREFKDLFSQLAAENLGLFLRLQAVIDPPFQAHVFFEKINDRINRTFNALDEYITNGPTATLSEAHDVVTCATKLRVLVKAIDEHYHQQVESGRDTKDIAIRAAASLTTILDGVTSRNVDAYAHITWGGIPPSDPTQSNLFVCLIGAPPEEDGLFVVDALKALPQDDIVRNHWETLSNIGEKLAEPWTPAFFLNAFRALTQENRKRSASETGGSDAKRAMHNTAASLMHNGPDRLRARGILQTAWSMLHDPKSA</sequence>
<evidence type="ECO:0000256" key="2">
    <source>
        <dbReference type="SAM" id="MobiDB-lite"/>
    </source>
</evidence>
<feature type="compositionally biased region" description="Polar residues" evidence="2">
    <location>
        <begin position="1"/>
        <end position="23"/>
    </location>
</feature>
<dbReference type="PANTHER" id="PTHR39607">
    <property type="entry name" value="XANTHOCILLIN BIOSYNTHESIS CLUSTER TRANSCRIPTION FACTOR XANC-RELATED"/>
    <property type="match status" value="1"/>
</dbReference>
<dbReference type="SUPFAM" id="SSF57959">
    <property type="entry name" value="Leucine zipper domain"/>
    <property type="match status" value="1"/>
</dbReference>
<feature type="region of interest" description="Disordered" evidence="2">
    <location>
        <begin position="1"/>
        <end position="150"/>
    </location>
</feature>
<dbReference type="PROSITE" id="PS50966">
    <property type="entry name" value="ZF_SWIM"/>
    <property type="match status" value="1"/>
</dbReference>
<keyword evidence="1" id="KW-0863">Zinc-finger</keyword>
<dbReference type="Proteomes" id="UP000481861">
    <property type="component" value="Unassembled WGS sequence"/>
</dbReference>
<gene>
    <name evidence="4" type="ORF">BDV95DRAFT_602309</name>
</gene>
<feature type="compositionally biased region" description="Low complexity" evidence="2">
    <location>
        <begin position="119"/>
        <end position="142"/>
    </location>
</feature>
<name>A0A7C8IK88_9PLEO</name>
<keyword evidence="5" id="KW-1185">Reference proteome</keyword>
<feature type="compositionally biased region" description="Basic and acidic residues" evidence="2">
    <location>
        <begin position="29"/>
        <end position="44"/>
    </location>
</feature>
<comment type="caution">
    <text evidence="4">The sequence shown here is derived from an EMBL/GenBank/DDBJ whole genome shotgun (WGS) entry which is preliminary data.</text>
</comment>
<dbReference type="EMBL" id="JAADJZ010000003">
    <property type="protein sequence ID" value="KAF2876310.1"/>
    <property type="molecule type" value="Genomic_DNA"/>
</dbReference>
<evidence type="ECO:0000256" key="1">
    <source>
        <dbReference type="PROSITE-ProRule" id="PRU00325"/>
    </source>
</evidence>
<dbReference type="PANTHER" id="PTHR39607:SF2">
    <property type="entry name" value="BZIP DOMAIN-CONTAINING PROTEIN"/>
    <property type="match status" value="1"/>
</dbReference>
<dbReference type="Gene3D" id="1.20.5.170">
    <property type="match status" value="1"/>
</dbReference>
<dbReference type="InterPro" id="IPR004827">
    <property type="entry name" value="bZIP"/>
</dbReference>
<accession>A0A7C8IK88</accession>
<evidence type="ECO:0000313" key="4">
    <source>
        <dbReference type="EMBL" id="KAF2876310.1"/>
    </source>
</evidence>
<protein>
    <recommendedName>
        <fullName evidence="3">SWIM-type domain-containing protein</fullName>
    </recommendedName>
</protein>
<evidence type="ECO:0000259" key="3">
    <source>
        <dbReference type="PROSITE" id="PS50966"/>
    </source>
</evidence>
<dbReference type="CDD" id="cd14688">
    <property type="entry name" value="bZIP_YAP"/>
    <property type="match status" value="1"/>
</dbReference>
<dbReference type="GO" id="GO:0003700">
    <property type="term" value="F:DNA-binding transcription factor activity"/>
    <property type="evidence" value="ECO:0007669"/>
    <property type="project" value="InterPro"/>
</dbReference>
<reference evidence="4 5" key="1">
    <citation type="submission" date="2020-01" db="EMBL/GenBank/DDBJ databases">
        <authorList>
            <consortium name="DOE Joint Genome Institute"/>
            <person name="Haridas S."/>
            <person name="Albert R."/>
            <person name="Binder M."/>
            <person name="Bloem J."/>
            <person name="Labutti K."/>
            <person name="Salamov A."/>
            <person name="Andreopoulos B."/>
            <person name="Baker S.E."/>
            <person name="Barry K."/>
            <person name="Bills G."/>
            <person name="Bluhm B.H."/>
            <person name="Cannon C."/>
            <person name="Castanera R."/>
            <person name="Culley D.E."/>
            <person name="Daum C."/>
            <person name="Ezra D."/>
            <person name="Gonzalez J.B."/>
            <person name="Henrissat B."/>
            <person name="Kuo A."/>
            <person name="Liang C."/>
            <person name="Lipzen A."/>
            <person name="Lutzoni F."/>
            <person name="Magnuson J."/>
            <person name="Mondo S."/>
            <person name="Nolan M."/>
            <person name="Ohm R."/>
            <person name="Pangilinan J."/>
            <person name="Park H.-J.H."/>
            <person name="Ramirez L."/>
            <person name="Alfaro M."/>
            <person name="Sun H."/>
            <person name="Tritt A."/>
            <person name="Yoshinaga Y."/>
            <person name="Zwiers L.-H.L."/>
            <person name="Turgeon B.G."/>
            <person name="Goodwin S.B."/>
            <person name="Spatafora J.W."/>
            <person name="Crous P.W."/>
            <person name="Grigoriev I.V."/>
        </authorList>
    </citation>
    <scope>NUCLEOTIDE SEQUENCE [LARGE SCALE GENOMIC DNA]</scope>
    <source>
        <strain evidence="4 5">CBS 611.86</strain>
    </source>
</reference>
<keyword evidence="1" id="KW-0862">Zinc</keyword>
<evidence type="ECO:0000313" key="5">
    <source>
        <dbReference type="Proteomes" id="UP000481861"/>
    </source>
</evidence>
<feature type="domain" description="SWIM-type" evidence="3">
    <location>
        <begin position="203"/>
        <end position="238"/>
    </location>
</feature>
<proteinExistence type="predicted"/>
<dbReference type="InterPro" id="IPR046347">
    <property type="entry name" value="bZIP_sf"/>
</dbReference>
<keyword evidence="1" id="KW-0479">Metal-binding</keyword>
<dbReference type="AlphaFoldDB" id="A0A7C8IK88"/>
<feature type="compositionally biased region" description="Basic and acidic residues" evidence="2">
    <location>
        <begin position="57"/>
        <end position="73"/>
    </location>
</feature>
<dbReference type="InterPro" id="IPR052635">
    <property type="entry name" value="Sec_Metab_Biosynth_Reg"/>
</dbReference>